<dbReference type="EMBL" id="CAVLEF010000007">
    <property type="protein sequence ID" value="CAK1545618.1"/>
    <property type="molecule type" value="Genomic_DNA"/>
</dbReference>
<gene>
    <name evidence="1" type="ORF">LNINA_LOCUS5250</name>
</gene>
<sequence>MPAVHASPWAWTHVRAHAHNRAASFRACHALAWRPRAKTQIRPGVPFLNSQFKITSPRQSAVKLFPRAPAAFRNARAIIYMRFKIAHTCGESVGPAVIEELVSNYTAMCAGAENRPLREAYETSSEALGACCRISERHVAIIGLPLRDAGARHVT</sequence>
<accession>A0AAV1J8Z8</accession>
<keyword evidence="2" id="KW-1185">Reference proteome</keyword>
<proteinExistence type="predicted"/>
<name>A0AAV1J8Z8_9NEOP</name>
<dbReference type="Proteomes" id="UP001497472">
    <property type="component" value="Unassembled WGS sequence"/>
</dbReference>
<protein>
    <submittedName>
        <fullName evidence="1">Uncharacterized protein</fullName>
    </submittedName>
</protein>
<evidence type="ECO:0000313" key="2">
    <source>
        <dbReference type="Proteomes" id="UP001497472"/>
    </source>
</evidence>
<comment type="caution">
    <text evidence="1">The sequence shown here is derived from an EMBL/GenBank/DDBJ whole genome shotgun (WGS) entry which is preliminary data.</text>
</comment>
<dbReference type="AlphaFoldDB" id="A0AAV1J8Z8"/>
<organism evidence="1 2">
    <name type="scientific">Leptosia nina</name>
    <dbReference type="NCBI Taxonomy" id="320188"/>
    <lineage>
        <taxon>Eukaryota</taxon>
        <taxon>Metazoa</taxon>
        <taxon>Ecdysozoa</taxon>
        <taxon>Arthropoda</taxon>
        <taxon>Hexapoda</taxon>
        <taxon>Insecta</taxon>
        <taxon>Pterygota</taxon>
        <taxon>Neoptera</taxon>
        <taxon>Endopterygota</taxon>
        <taxon>Lepidoptera</taxon>
        <taxon>Glossata</taxon>
        <taxon>Ditrysia</taxon>
        <taxon>Papilionoidea</taxon>
        <taxon>Pieridae</taxon>
        <taxon>Pierinae</taxon>
        <taxon>Leptosia</taxon>
    </lineage>
</organism>
<evidence type="ECO:0000313" key="1">
    <source>
        <dbReference type="EMBL" id="CAK1545618.1"/>
    </source>
</evidence>
<reference evidence="1 2" key="1">
    <citation type="submission" date="2023-11" db="EMBL/GenBank/DDBJ databases">
        <authorList>
            <person name="Okamura Y."/>
        </authorList>
    </citation>
    <scope>NUCLEOTIDE SEQUENCE [LARGE SCALE GENOMIC DNA]</scope>
</reference>